<gene>
    <name evidence="1" type="ORF">MLD38_040421</name>
</gene>
<accession>A0ACB9L5V7</accession>
<dbReference type="EMBL" id="CM042891">
    <property type="protein sequence ID" value="KAI4304968.1"/>
    <property type="molecule type" value="Genomic_DNA"/>
</dbReference>
<evidence type="ECO:0000313" key="1">
    <source>
        <dbReference type="EMBL" id="KAI4304968.1"/>
    </source>
</evidence>
<evidence type="ECO:0000313" key="2">
    <source>
        <dbReference type="Proteomes" id="UP001057402"/>
    </source>
</evidence>
<sequence>MMDFQKFLDIFKKLHINIPFAEALDNMPSYIKFMKDILSKKRRLGEFETVALTKECSAILQKKLPPKLKDPGSFTIPCFIGSNFNDKALCDLDASVNLMPLSIYRELDLGEVKPTPVTLQFADRSIAFSWGIIEDILVKVDKFMFTADFIVLDFEEDQEIPIILGRQFLVTSSTLIDVRKGELTMRVNDEKVAFNILHAMKCPNEPTYCFSIDIIDGLVAEEVSILKLTDVLEALIFKEAKIKEETNEVGNWMESMSYMPRDLKTFDPLEMPKKTIKPSILEASEL</sequence>
<keyword evidence="2" id="KW-1185">Reference proteome</keyword>
<name>A0ACB9L5V7_9MYRT</name>
<proteinExistence type="predicted"/>
<protein>
    <submittedName>
        <fullName evidence="1">Uncharacterized protein</fullName>
    </submittedName>
</protein>
<reference evidence="2" key="1">
    <citation type="journal article" date="2023" name="Front. Plant Sci.">
        <title>Chromosomal-level genome assembly of Melastoma candidum provides insights into trichome evolution.</title>
        <authorList>
            <person name="Zhong Y."/>
            <person name="Wu W."/>
            <person name="Sun C."/>
            <person name="Zou P."/>
            <person name="Liu Y."/>
            <person name="Dai S."/>
            <person name="Zhou R."/>
        </authorList>
    </citation>
    <scope>NUCLEOTIDE SEQUENCE [LARGE SCALE GENOMIC DNA]</scope>
</reference>
<dbReference type="Proteomes" id="UP001057402">
    <property type="component" value="Chromosome 12"/>
</dbReference>
<comment type="caution">
    <text evidence="1">The sequence shown here is derived from an EMBL/GenBank/DDBJ whole genome shotgun (WGS) entry which is preliminary data.</text>
</comment>
<organism evidence="1 2">
    <name type="scientific">Melastoma candidum</name>
    <dbReference type="NCBI Taxonomy" id="119954"/>
    <lineage>
        <taxon>Eukaryota</taxon>
        <taxon>Viridiplantae</taxon>
        <taxon>Streptophyta</taxon>
        <taxon>Embryophyta</taxon>
        <taxon>Tracheophyta</taxon>
        <taxon>Spermatophyta</taxon>
        <taxon>Magnoliopsida</taxon>
        <taxon>eudicotyledons</taxon>
        <taxon>Gunneridae</taxon>
        <taxon>Pentapetalae</taxon>
        <taxon>rosids</taxon>
        <taxon>malvids</taxon>
        <taxon>Myrtales</taxon>
        <taxon>Melastomataceae</taxon>
        <taxon>Melastomatoideae</taxon>
        <taxon>Melastomateae</taxon>
        <taxon>Melastoma</taxon>
    </lineage>
</organism>